<gene>
    <name evidence="2" type="ORF">FDP08_03120</name>
</gene>
<protein>
    <submittedName>
        <fullName evidence="2">Uncharacterized protein</fullName>
    </submittedName>
</protein>
<feature type="chain" id="PRO_5020894863" evidence="1">
    <location>
        <begin position="28"/>
        <end position="198"/>
    </location>
</feature>
<dbReference type="RefSeq" id="WP_137434571.1">
    <property type="nucleotide sequence ID" value="NZ_JANRHC010000005.1"/>
</dbReference>
<accession>A0A4U6R2X1</accession>
<evidence type="ECO:0000313" key="3">
    <source>
        <dbReference type="Proteomes" id="UP000308488"/>
    </source>
</evidence>
<name>A0A4U6R2X1_9GAMM</name>
<proteinExistence type="predicted"/>
<organism evidence="2 3">
    <name type="scientific">Marinobacter panjinensis</name>
    <dbReference type="NCBI Taxonomy" id="2576384"/>
    <lineage>
        <taxon>Bacteria</taxon>
        <taxon>Pseudomonadati</taxon>
        <taxon>Pseudomonadota</taxon>
        <taxon>Gammaproteobacteria</taxon>
        <taxon>Pseudomonadales</taxon>
        <taxon>Marinobacteraceae</taxon>
        <taxon>Marinobacter</taxon>
    </lineage>
</organism>
<reference evidence="2 3" key="1">
    <citation type="submission" date="2019-05" db="EMBL/GenBank/DDBJ databases">
        <title>Marinobacter panjinensis sp. nov., a moderately halophilic bacterium isolated from sea tidal flat environment.</title>
        <authorList>
            <person name="Yang W."/>
            <person name="An M."/>
            <person name="He W."/>
            <person name="Luo X."/>
            <person name="Zhu L."/>
            <person name="Chen G."/>
            <person name="Zhang Y."/>
            <person name="Wang Y."/>
        </authorList>
    </citation>
    <scope>NUCLEOTIDE SEQUENCE [LARGE SCALE GENOMIC DNA]</scope>
    <source>
        <strain evidence="2 3">PJ-16</strain>
    </source>
</reference>
<comment type="caution">
    <text evidence="2">The sequence shown here is derived from an EMBL/GenBank/DDBJ whole genome shotgun (WGS) entry which is preliminary data.</text>
</comment>
<dbReference type="AlphaFoldDB" id="A0A4U6R2X1"/>
<keyword evidence="3" id="KW-1185">Reference proteome</keyword>
<dbReference type="OrthoDB" id="6365723at2"/>
<evidence type="ECO:0000313" key="2">
    <source>
        <dbReference type="EMBL" id="TKV67152.1"/>
    </source>
</evidence>
<feature type="signal peptide" evidence="1">
    <location>
        <begin position="1"/>
        <end position="27"/>
    </location>
</feature>
<evidence type="ECO:0000256" key="1">
    <source>
        <dbReference type="SAM" id="SignalP"/>
    </source>
</evidence>
<sequence length="198" mass="21764">MKTCNRIGKRFVSAFIIGFTISTAAFAQDAIQMEDHVLSDGKLDITEVGAVVATAQNHLKKMTEAAVKAAEEELEEAGIFRPMAFMFVKSSGEVRKMKLDGEGEDAPSHIKVLMYRAGLKSLARHGEIHAGLVAYPGSLEKNGETLRTMVVEHEHRLGVSGLKLIPVKLDKGEVTFGEAMSQDKQFQFFYDSEEGSKK</sequence>
<keyword evidence="1" id="KW-0732">Signal</keyword>
<dbReference type="Proteomes" id="UP000308488">
    <property type="component" value="Unassembled WGS sequence"/>
</dbReference>
<dbReference type="EMBL" id="SZYH01000001">
    <property type="protein sequence ID" value="TKV67152.1"/>
    <property type="molecule type" value="Genomic_DNA"/>
</dbReference>